<dbReference type="RefSeq" id="WP_123279200.1">
    <property type="nucleotide sequence ID" value="NZ_RJTW01000007.1"/>
</dbReference>
<evidence type="ECO:0000256" key="1">
    <source>
        <dbReference type="ARBA" id="ARBA00005446"/>
    </source>
</evidence>
<dbReference type="SMART" id="SM00490">
    <property type="entry name" value="HELICc"/>
    <property type="match status" value="1"/>
</dbReference>
<dbReference type="GeneID" id="301714138"/>
<dbReference type="Pfam" id="PF00270">
    <property type="entry name" value="DEAD"/>
    <property type="match status" value="1"/>
</dbReference>
<sequence>MISPQDFQKLKYDTLKYFWGYTDFRDSQEEIINAVINEKDTLVLLPTGAGKSLCYQLPALLKEGTCLVVSPLLALMKDQVNQLKARGIEAEYLSSELDEYDAEAVYDRCKEGITKLLYVSPERLTNSQFIQNMEEIQLSFIAVDEAHCISEWGQDFRPSYQNIKGFRSNNPEIPCLALTATATPKVLEEIKSKLELKNPFVFQKSFKRENIKIFTDEVSDKFQRVFDILKYSNDSGIVYVRTRKEAELLAEFLKKNQLKNVDYFHAGLTTKEKNARQNLWNNSDNHVLISTNAFGMGIDKDNVRFVIHYSPAASLENYYQEIGRAGRDGKDSFAFMLWNKQELLNFDQVLKNQTPNKAEFLKIISYLYSIFQVAEFELPEKTFQLNNLGIQNFTKLSKAKINNVLNFLHNQEIVYYNDYKSLSSLELFIKADELEQLPQKDAYFIELLFRNISGITTHKVMFSEQQISNKINISVPLIKERLKELQQKNYLEYIDGALASIKFLKPRDERAVNSAYWKLFEHIQRNKIQKWEEMKFYVENNDYCKMKLILAYFGEKNSRNCGQCSVCEKNKQSIFGKNISQQIINLLAKKSATIEELSIQLSYHSKENILENLIFLLDSGKVRMLNFRTYALNHE</sequence>
<dbReference type="Pfam" id="PF16124">
    <property type="entry name" value="RecQ_Zn_bind"/>
    <property type="match status" value="1"/>
</dbReference>
<evidence type="ECO:0000313" key="15">
    <source>
        <dbReference type="EMBL" id="ROH90137.1"/>
    </source>
</evidence>
<keyword evidence="16" id="KW-1185">Reference proteome</keyword>
<dbReference type="Proteomes" id="UP000281899">
    <property type="component" value="Unassembled WGS sequence"/>
</dbReference>
<name>A0ABX9X4R1_9FLAO</name>
<evidence type="ECO:0000256" key="3">
    <source>
        <dbReference type="ARBA" id="ARBA00022741"/>
    </source>
</evidence>
<dbReference type="Pfam" id="PF00271">
    <property type="entry name" value="Helicase_C"/>
    <property type="match status" value="1"/>
</dbReference>
<dbReference type="InterPro" id="IPR027417">
    <property type="entry name" value="P-loop_NTPase"/>
</dbReference>
<dbReference type="PROSITE" id="PS51194">
    <property type="entry name" value="HELICASE_CTER"/>
    <property type="match status" value="1"/>
</dbReference>
<evidence type="ECO:0000313" key="16">
    <source>
        <dbReference type="Proteomes" id="UP000281899"/>
    </source>
</evidence>
<dbReference type="Gene3D" id="1.10.10.10">
    <property type="entry name" value="Winged helix-like DNA-binding domain superfamily/Winged helix DNA-binding domain"/>
    <property type="match status" value="1"/>
</dbReference>
<accession>A0ABX9X4R1</accession>
<dbReference type="Gene3D" id="3.40.50.300">
    <property type="entry name" value="P-loop containing nucleotide triphosphate hydrolases"/>
    <property type="match status" value="2"/>
</dbReference>
<evidence type="ECO:0000259" key="13">
    <source>
        <dbReference type="PROSITE" id="PS51192"/>
    </source>
</evidence>
<feature type="domain" description="Helicase C-terminal" evidence="14">
    <location>
        <begin position="221"/>
        <end position="389"/>
    </location>
</feature>
<organism evidence="15 16">
    <name type="scientific">Chryseobacterium cucumeris</name>
    <dbReference type="NCBI Taxonomy" id="1813611"/>
    <lineage>
        <taxon>Bacteria</taxon>
        <taxon>Pseudomonadati</taxon>
        <taxon>Bacteroidota</taxon>
        <taxon>Flavobacteriia</taxon>
        <taxon>Flavobacteriales</taxon>
        <taxon>Weeksellaceae</taxon>
        <taxon>Chryseobacterium group</taxon>
        <taxon>Chryseobacterium</taxon>
    </lineage>
</organism>
<dbReference type="InterPro" id="IPR032284">
    <property type="entry name" value="RecQ_Zn-bd"/>
</dbReference>
<evidence type="ECO:0000256" key="11">
    <source>
        <dbReference type="ARBA" id="ARBA00044535"/>
    </source>
</evidence>
<dbReference type="EC" id="5.6.2.4" evidence="10"/>
<dbReference type="PANTHER" id="PTHR13710">
    <property type="entry name" value="DNA HELICASE RECQ FAMILY MEMBER"/>
    <property type="match status" value="1"/>
</dbReference>
<dbReference type="InterPro" id="IPR014001">
    <property type="entry name" value="Helicase_ATP-bd"/>
</dbReference>
<keyword evidence="7" id="KW-0238">DNA-binding</keyword>
<evidence type="ECO:0000256" key="5">
    <source>
        <dbReference type="ARBA" id="ARBA00022806"/>
    </source>
</evidence>
<keyword evidence="5 15" id="KW-0347">Helicase</keyword>
<dbReference type="SMART" id="SM00487">
    <property type="entry name" value="DEXDc"/>
    <property type="match status" value="1"/>
</dbReference>
<comment type="caution">
    <text evidence="15">The sequence shown here is derived from an EMBL/GenBank/DDBJ whole genome shotgun (WGS) entry which is preliminary data.</text>
</comment>
<dbReference type="InterPro" id="IPR011545">
    <property type="entry name" value="DEAD/DEAH_box_helicase_dom"/>
</dbReference>
<evidence type="ECO:0000256" key="4">
    <source>
        <dbReference type="ARBA" id="ARBA00022801"/>
    </source>
</evidence>
<evidence type="ECO:0000256" key="12">
    <source>
        <dbReference type="ARBA" id="ARBA00044550"/>
    </source>
</evidence>
<dbReference type="PANTHER" id="PTHR13710:SF105">
    <property type="entry name" value="ATP-DEPENDENT DNA HELICASE Q1"/>
    <property type="match status" value="1"/>
</dbReference>
<evidence type="ECO:0000256" key="9">
    <source>
        <dbReference type="ARBA" id="ARBA00034617"/>
    </source>
</evidence>
<keyword evidence="2" id="KW-0479">Metal-binding</keyword>
<evidence type="ECO:0000256" key="10">
    <source>
        <dbReference type="ARBA" id="ARBA00034808"/>
    </source>
</evidence>
<dbReference type="NCBIfam" id="TIGR00614">
    <property type="entry name" value="recQ_fam"/>
    <property type="match status" value="1"/>
</dbReference>
<feature type="domain" description="Helicase ATP-binding" evidence="13">
    <location>
        <begin position="32"/>
        <end position="200"/>
    </location>
</feature>
<keyword evidence="6" id="KW-0067">ATP-binding</keyword>
<dbReference type="PROSITE" id="PS51192">
    <property type="entry name" value="HELICASE_ATP_BIND_1"/>
    <property type="match status" value="1"/>
</dbReference>
<dbReference type="InterPro" id="IPR004589">
    <property type="entry name" value="DNA_helicase_ATP-dep_RecQ"/>
</dbReference>
<proteinExistence type="inferred from homology"/>
<gene>
    <name evidence="15" type="ORF">EGI15_15805</name>
</gene>
<keyword evidence="8" id="KW-0413">Isomerase</keyword>
<dbReference type="InterPro" id="IPR036388">
    <property type="entry name" value="WH-like_DNA-bd_sf"/>
</dbReference>
<dbReference type="GO" id="GO:0004386">
    <property type="term" value="F:helicase activity"/>
    <property type="evidence" value="ECO:0007669"/>
    <property type="project" value="UniProtKB-KW"/>
</dbReference>
<dbReference type="InterPro" id="IPR001650">
    <property type="entry name" value="Helicase_C-like"/>
</dbReference>
<dbReference type="EMBL" id="RJTW01000007">
    <property type="protein sequence ID" value="ROH90137.1"/>
    <property type="molecule type" value="Genomic_DNA"/>
</dbReference>
<evidence type="ECO:0000259" key="14">
    <source>
        <dbReference type="PROSITE" id="PS51194"/>
    </source>
</evidence>
<evidence type="ECO:0000256" key="8">
    <source>
        <dbReference type="ARBA" id="ARBA00023235"/>
    </source>
</evidence>
<reference evidence="15 16" key="1">
    <citation type="submission" date="2018-11" db="EMBL/GenBank/DDBJ databases">
        <title>Proposal to divide the Flavobacteriaceae and reorganize its genera based on Amino Acid Identity values calculated from whole genome sequences.</title>
        <authorList>
            <person name="Nicholson A.C."/>
            <person name="Gulvik C.A."/>
            <person name="Whitney A.M."/>
            <person name="Humrighouse B.W."/>
            <person name="Bell M."/>
            <person name="Holmes B."/>
            <person name="Steigerwalt A."/>
            <person name="Villarma A."/>
            <person name="Sheth M."/>
            <person name="Batra D."/>
            <person name="Pryor J."/>
            <person name="Bernardet J.-F."/>
            <person name="Hugo C."/>
            <person name="Kampfer P."/>
            <person name="Newman J."/>
            <person name="Mcquiston J.R."/>
        </authorList>
    </citation>
    <scope>NUCLEOTIDE SEQUENCE [LARGE SCALE GENOMIC DNA]</scope>
    <source>
        <strain evidence="15 16">G0235</strain>
    </source>
</reference>
<evidence type="ECO:0000256" key="6">
    <source>
        <dbReference type="ARBA" id="ARBA00022840"/>
    </source>
</evidence>
<keyword evidence="3" id="KW-0547">Nucleotide-binding</keyword>
<dbReference type="CDD" id="cd17920">
    <property type="entry name" value="DEXHc_RecQ"/>
    <property type="match status" value="1"/>
</dbReference>
<evidence type="ECO:0000256" key="7">
    <source>
        <dbReference type="ARBA" id="ARBA00023125"/>
    </source>
</evidence>
<protein>
    <recommendedName>
        <fullName evidence="11">ATP-dependent DNA helicase RecQ</fullName>
        <ecNumber evidence="10">5.6.2.4</ecNumber>
    </recommendedName>
    <alternativeName>
        <fullName evidence="12">DNA 3'-5' helicase RecQ</fullName>
    </alternativeName>
</protein>
<comment type="catalytic activity">
    <reaction evidence="9">
        <text>Couples ATP hydrolysis with the unwinding of duplex DNA by translocating in the 3'-5' direction.</text>
        <dbReference type="EC" id="5.6.2.4"/>
    </reaction>
</comment>
<keyword evidence="4" id="KW-0378">Hydrolase</keyword>
<comment type="similarity">
    <text evidence="1">Belongs to the helicase family. RecQ subfamily.</text>
</comment>
<evidence type="ECO:0000256" key="2">
    <source>
        <dbReference type="ARBA" id="ARBA00022723"/>
    </source>
</evidence>
<dbReference type="SUPFAM" id="SSF52540">
    <property type="entry name" value="P-loop containing nucleoside triphosphate hydrolases"/>
    <property type="match status" value="1"/>
</dbReference>